<evidence type="ECO:0000256" key="3">
    <source>
        <dbReference type="ARBA" id="ARBA00013205"/>
    </source>
</evidence>
<dbReference type="PANTHER" id="PTHR47966">
    <property type="entry name" value="BETA-SITE APP-CLEAVING ENZYME, ISOFORM A-RELATED"/>
    <property type="match status" value="1"/>
</dbReference>
<keyword evidence="10" id="KW-1133">Transmembrane helix</keyword>
<dbReference type="CDD" id="cd05474">
    <property type="entry name" value="SAP_like"/>
    <property type="match status" value="1"/>
</dbReference>
<keyword evidence="6 9" id="KW-0064">Aspartyl protease</keyword>
<proteinExistence type="inferred from homology"/>
<dbReference type="InterPro" id="IPR001461">
    <property type="entry name" value="Aspartic_peptidase_A1"/>
</dbReference>
<dbReference type="InterPro" id="IPR021109">
    <property type="entry name" value="Peptidase_aspartic_dom_sf"/>
</dbReference>
<evidence type="ECO:0000313" key="12">
    <source>
        <dbReference type="EMBL" id="KAF7732549.1"/>
    </source>
</evidence>
<dbReference type="EC" id="3.4.23.21" evidence="3"/>
<comment type="caution">
    <text evidence="12">The sequence shown here is derived from an EMBL/GenBank/DDBJ whole genome shotgun (WGS) entry which is preliminary data.</text>
</comment>
<dbReference type="Pfam" id="PF00026">
    <property type="entry name" value="Asp"/>
    <property type="match status" value="1"/>
</dbReference>
<evidence type="ECO:0000313" key="13">
    <source>
        <dbReference type="Proteomes" id="UP000605846"/>
    </source>
</evidence>
<reference evidence="12" key="1">
    <citation type="submission" date="2020-01" db="EMBL/GenBank/DDBJ databases">
        <title>Genome Sequencing of Three Apophysomyces-Like Fungal Strains Confirms a Novel Fungal Genus in the Mucoromycota with divergent Burkholderia-like Endosymbiotic Bacteria.</title>
        <authorList>
            <person name="Stajich J.E."/>
            <person name="Macias A.M."/>
            <person name="Carter-House D."/>
            <person name="Lovett B."/>
            <person name="Kasson L.R."/>
            <person name="Berry K."/>
            <person name="Grigoriev I."/>
            <person name="Chang Y."/>
            <person name="Spatafora J."/>
            <person name="Kasson M.T."/>
        </authorList>
    </citation>
    <scope>NUCLEOTIDE SEQUENCE</scope>
    <source>
        <strain evidence="12">NRRL A-21654</strain>
    </source>
</reference>
<keyword evidence="10" id="KW-0472">Membrane</keyword>
<evidence type="ECO:0000256" key="7">
    <source>
        <dbReference type="ARBA" id="ARBA00022801"/>
    </source>
</evidence>
<dbReference type="GO" id="GO:0006508">
    <property type="term" value="P:proteolysis"/>
    <property type="evidence" value="ECO:0007669"/>
    <property type="project" value="UniProtKB-KW"/>
</dbReference>
<dbReference type="Gene3D" id="2.40.70.10">
    <property type="entry name" value="Acid Proteases"/>
    <property type="match status" value="2"/>
</dbReference>
<keyword evidence="4 9" id="KW-0645">Protease</keyword>
<sequence>MFLGSMCFLVPFIVVLLVLDCSIATFIRLPLSHVKSSRRVRRDVSYADRLYNDDGSEYLINIGIGTPAQNFTVAVDTGSADLWVPSTECNLDCPLNKFSSNESSTFRTGESDFGIIYGIGKANGSYGIDTVHIAGAQVVDQQFGLAKTTNDIIYTTNGDRKIMPNGILGLGFHGLASTPHEPLMFNLAKQGLIDNILFSFYMGSLYDPGWAGEIILGGIDHEKYAGDLYYLPVVRQDENYTYWMVNGKGIQVQDGENITVDAPFVQNRHVIIDTGTTLTYLDKDLAEKVVLASVGHMNKVILDQASGTYLVDCGLALSSSSNIDFAFADQPLHLRVPIRDLVIPLDSNDVSNATQCMFGIAPWLTSGGSAVMNASGMILLGDSVIRSIYLVFDIANHQIGFARATSSPNTALFLSVSRNQSNADSSSSWLQPSFSVIFGAMFVQLLLPSFFNIVLFGLSKKAT</sequence>
<name>A0A8H7BZR2_9FUNG</name>
<dbReference type="SUPFAM" id="SSF50630">
    <property type="entry name" value="Acid proteases"/>
    <property type="match status" value="1"/>
</dbReference>
<dbReference type="GO" id="GO:0004190">
    <property type="term" value="F:aspartic-type endopeptidase activity"/>
    <property type="evidence" value="ECO:0007669"/>
    <property type="project" value="UniProtKB-KW"/>
</dbReference>
<dbReference type="InterPro" id="IPR033876">
    <property type="entry name" value="SAP-like"/>
</dbReference>
<dbReference type="PROSITE" id="PS51767">
    <property type="entry name" value="PEPTIDASE_A1"/>
    <property type="match status" value="1"/>
</dbReference>
<organism evidence="12 13">
    <name type="scientific">Apophysomyces ossiformis</name>
    <dbReference type="NCBI Taxonomy" id="679940"/>
    <lineage>
        <taxon>Eukaryota</taxon>
        <taxon>Fungi</taxon>
        <taxon>Fungi incertae sedis</taxon>
        <taxon>Mucoromycota</taxon>
        <taxon>Mucoromycotina</taxon>
        <taxon>Mucoromycetes</taxon>
        <taxon>Mucorales</taxon>
        <taxon>Mucorineae</taxon>
        <taxon>Mucoraceae</taxon>
        <taxon>Apophysomyces</taxon>
    </lineage>
</organism>
<evidence type="ECO:0000256" key="10">
    <source>
        <dbReference type="SAM" id="Phobius"/>
    </source>
</evidence>
<evidence type="ECO:0000256" key="1">
    <source>
        <dbReference type="ARBA" id="ARBA00001130"/>
    </source>
</evidence>
<dbReference type="PRINTS" id="PR00792">
    <property type="entry name" value="PEPSIN"/>
</dbReference>
<evidence type="ECO:0000256" key="9">
    <source>
        <dbReference type="RuleBase" id="RU000454"/>
    </source>
</evidence>
<comment type="catalytic activity">
    <reaction evidence="1">
        <text>Hydrolysis of proteins with broad specificity similar to that of pepsin A, preferring hydrophobic residues at P1 and P1'. Clots milk and activates trypsinogen. Does not cleave 4-Gln-|-His-5, but does cleave 10-His-|-Leu-11 and 12-Val-|-Glu-13 in B chain of insulin.</text>
        <dbReference type="EC" id="3.4.23.21"/>
    </reaction>
</comment>
<feature type="transmembrane region" description="Helical" evidence="10">
    <location>
        <begin position="434"/>
        <end position="458"/>
    </location>
</feature>
<dbReference type="OrthoDB" id="771136at2759"/>
<keyword evidence="5" id="KW-0732">Signal</keyword>
<dbReference type="Proteomes" id="UP000605846">
    <property type="component" value="Unassembled WGS sequence"/>
</dbReference>
<dbReference type="InterPro" id="IPR001969">
    <property type="entry name" value="Aspartic_peptidase_AS"/>
</dbReference>
<evidence type="ECO:0000256" key="4">
    <source>
        <dbReference type="ARBA" id="ARBA00022670"/>
    </source>
</evidence>
<evidence type="ECO:0000256" key="8">
    <source>
        <dbReference type="PIRSR" id="PIRSR601461-1"/>
    </source>
</evidence>
<dbReference type="PANTHER" id="PTHR47966:SF65">
    <property type="entry name" value="ASPARTIC-TYPE ENDOPEPTIDASE"/>
    <property type="match status" value="1"/>
</dbReference>
<keyword evidence="7 9" id="KW-0378">Hydrolase</keyword>
<evidence type="ECO:0000256" key="6">
    <source>
        <dbReference type="ARBA" id="ARBA00022750"/>
    </source>
</evidence>
<comment type="similarity">
    <text evidence="2 9">Belongs to the peptidase A1 family.</text>
</comment>
<dbReference type="PROSITE" id="PS00141">
    <property type="entry name" value="ASP_PROTEASE"/>
    <property type="match status" value="2"/>
</dbReference>
<evidence type="ECO:0000256" key="5">
    <source>
        <dbReference type="ARBA" id="ARBA00022729"/>
    </source>
</evidence>
<feature type="domain" description="Peptidase A1" evidence="11">
    <location>
        <begin position="58"/>
        <end position="402"/>
    </location>
</feature>
<dbReference type="FunFam" id="2.40.70.10:FF:000115">
    <property type="entry name" value="Lysosomal aspartic protease"/>
    <property type="match status" value="1"/>
</dbReference>
<evidence type="ECO:0000259" key="11">
    <source>
        <dbReference type="PROSITE" id="PS51767"/>
    </source>
</evidence>
<feature type="active site" evidence="8">
    <location>
        <position position="273"/>
    </location>
</feature>
<keyword evidence="13" id="KW-1185">Reference proteome</keyword>
<accession>A0A8H7BZR2</accession>
<dbReference type="AlphaFoldDB" id="A0A8H7BZR2"/>
<gene>
    <name evidence="12" type="ORF">EC973_003296</name>
</gene>
<keyword evidence="10" id="KW-0812">Transmembrane</keyword>
<feature type="active site" evidence="8">
    <location>
        <position position="76"/>
    </location>
</feature>
<protein>
    <recommendedName>
        <fullName evidence="3">rhizopuspepsin</fullName>
        <ecNumber evidence="3">3.4.23.21</ecNumber>
    </recommendedName>
</protein>
<dbReference type="InterPro" id="IPR033121">
    <property type="entry name" value="PEPTIDASE_A1"/>
</dbReference>
<dbReference type="EMBL" id="JABAYA010000002">
    <property type="protein sequence ID" value="KAF7732549.1"/>
    <property type="molecule type" value="Genomic_DNA"/>
</dbReference>
<evidence type="ECO:0000256" key="2">
    <source>
        <dbReference type="ARBA" id="ARBA00007447"/>
    </source>
</evidence>